<accession>A0A1I6L9X7</accession>
<proteinExistence type="predicted"/>
<reference evidence="1 2" key="1">
    <citation type="submission" date="2016-10" db="EMBL/GenBank/DDBJ databases">
        <authorList>
            <person name="de Groot N.N."/>
        </authorList>
    </citation>
    <scope>NUCLEOTIDE SEQUENCE [LARGE SCALE GENOMIC DNA]</scope>
    <source>
        <strain evidence="1 2">CGMCC 1.10457</strain>
    </source>
</reference>
<protein>
    <submittedName>
        <fullName evidence="1">Uncharacterized protein</fullName>
    </submittedName>
</protein>
<sequence>MTNDPLEVGWMNNRWVGLKGADRSGKAGAVSTATK</sequence>
<dbReference type="Proteomes" id="UP000199062">
    <property type="component" value="Unassembled WGS sequence"/>
</dbReference>
<keyword evidence="2" id="KW-1185">Reference proteome</keyword>
<dbReference type="AlphaFoldDB" id="A0A1I6L9X7"/>
<dbReference type="EMBL" id="FOZK01000002">
    <property type="protein sequence ID" value="SFS00257.1"/>
    <property type="molecule type" value="Genomic_DNA"/>
</dbReference>
<dbReference type="STRING" id="767519.SAMN05216559_2334"/>
<organism evidence="1 2">
    <name type="scientific">Halomicrobium zhouii</name>
    <dbReference type="NCBI Taxonomy" id="767519"/>
    <lineage>
        <taxon>Archaea</taxon>
        <taxon>Methanobacteriati</taxon>
        <taxon>Methanobacteriota</taxon>
        <taxon>Stenosarchaea group</taxon>
        <taxon>Halobacteria</taxon>
        <taxon>Halobacteriales</taxon>
        <taxon>Haloarculaceae</taxon>
        <taxon>Halomicrobium</taxon>
    </lineage>
</organism>
<evidence type="ECO:0000313" key="2">
    <source>
        <dbReference type="Proteomes" id="UP000199062"/>
    </source>
</evidence>
<name>A0A1I6L9X7_9EURY</name>
<gene>
    <name evidence="1" type="ORF">SAMN05216559_2334</name>
</gene>
<evidence type="ECO:0000313" key="1">
    <source>
        <dbReference type="EMBL" id="SFS00257.1"/>
    </source>
</evidence>